<dbReference type="EMBL" id="JAHRHY010000004">
    <property type="protein sequence ID" value="KAG9069985.1"/>
    <property type="molecule type" value="Genomic_DNA"/>
</dbReference>
<accession>A0A9P8BVM6</accession>
<feature type="region of interest" description="Disordered" evidence="1">
    <location>
        <begin position="725"/>
        <end position="775"/>
    </location>
</feature>
<reference evidence="2" key="1">
    <citation type="submission" date="2021-06" db="EMBL/GenBank/DDBJ databases">
        <title>Genome Sequence of Mortierella hyaline Strain SCG-10, a Cold-Adapted, Nitrate-Reducing Fungus Isolated from Soil in Minnesota, USA.</title>
        <authorList>
            <person name="Aldossari N."/>
        </authorList>
    </citation>
    <scope>NUCLEOTIDE SEQUENCE</scope>
    <source>
        <strain evidence="2">SCG-10</strain>
    </source>
</reference>
<evidence type="ECO:0000313" key="3">
    <source>
        <dbReference type="Proteomes" id="UP000707451"/>
    </source>
</evidence>
<feature type="compositionally biased region" description="Polar residues" evidence="1">
    <location>
        <begin position="122"/>
        <end position="136"/>
    </location>
</feature>
<feature type="region of interest" description="Disordered" evidence="1">
    <location>
        <begin position="823"/>
        <end position="875"/>
    </location>
</feature>
<feature type="compositionally biased region" description="Basic residues" evidence="1">
    <location>
        <begin position="148"/>
        <end position="157"/>
    </location>
</feature>
<dbReference type="InterPro" id="IPR006994">
    <property type="entry name" value="TCF25/Rqc1"/>
</dbReference>
<feature type="compositionally biased region" description="Low complexity" evidence="1">
    <location>
        <begin position="743"/>
        <end position="761"/>
    </location>
</feature>
<feature type="region of interest" description="Disordered" evidence="1">
    <location>
        <begin position="1"/>
        <end position="157"/>
    </location>
</feature>
<feature type="compositionally biased region" description="Acidic residues" evidence="1">
    <location>
        <begin position="67"/>
        <end position="81"/>
    </location>
</feature>
<name>A0A9P8BVM6_9FUNG</name>
<dbReference type="PANTHER" id="PTHR22684:SF0">
    <property type="entry name" value="RIBOSOME QUALITY CONTROL COMPLEX SUBUNIT TCF25"/>
    <property type="match status" value="1"/>
</dbReference>
<protein>
    <submittedName>
        <fullName evidence="2">Transcription factor 25</fullName>
    </submittedName>
</protein>
<keyword evidence="3" id="KW-1185">Reference proteome</keyword>
<evidence type="ECO:0000313" key="2">
    <source>
        <dbReference type="EMBL" id="KAG9069985.1"/>
    </source>
</evidence>
<evidence type="ECO:0000256" key="1">
    <source>
        <dbReference type="SAM" id="MobiDB-lite"/>
    </source>
</evidence>
<sequence length="875" mass="95621">MSSRAMKKLLRDSNGPTPMKDLETLNNATKTTEGEDHQEDYEEEEEEDEDDYIPKRPPARNLFALLDEGDQDDAESEEEQEPAAPVATASSKKKKNKKKKKAAASTASNPFDALQDNEDDNTSPTAGTEETVTSPITDEVPSGAAAKSKNKKKKKGKAVVKSMEEMSVEEFERSLQQMNQQLGSLSTGGETSRKANVTPLNQLLAVDTRFLDADAEMKKMFGARVVNSEIKDRRYAKVAKKALLAQPRGTWPVRKASGLSMDIVDQDEKERITTFKVVHSEYYQRTQLKFLTAVASYDPNNLVMLLRESPFHIDSLLQLSEVSKHNGDNGLAGEFIEQALFAFEKSFHSLFNIASGSVRLSFQEVENRSFFLALHRHIQFLGRRGCWRTAFEFNKLLLSLDPKHDELGSLLSIDFFALKAQEYVYLQRLYERLQEEHGLSQLPNFAYSMALAQFHLETAQGKGHDESSKLLQRAIILFPSAVPLLADQGSFSVDSEMSGEAAFYPTVDLPKILDLYIHLFVSRNFALWKEPEVISWLKTNVKTSVQSRFTNRNDPDVQEANALLTKLTAAANSKAPILSYGPDGSLESESITESSATDSSDPWKFSLRVCRHVLISDFNTLARYLPEHIVNSTMHMHDPLPPTGSRNIYEERFEAQRSGGLVGGARDAAQSVLEEVVRRLRGGGGGLAAAGAGAAGAAGAVGAAGLADDQLRQITEAVQMLRTRREPAGEGAVPGAFPGDATAVAAPEARPGPGAGAPDAAGEGEEEAGGALASEPASVVQSVTALMRMLGFGARADAIDADTTDGLGDEAILSAEESRQFMESLAHQLPHEAYDSDEYDDGQEGEEGDEYSDEEQAFGPDGDDGWEPYDPAAFE</sequence>
<gene>
    <name evidence="2" type="primary">TCF25</name>
    <name evidence="2" type="ORF">KI688_009315</name>
</gene>
<feature type="compositionally biased region" description="Acidic residues" evidence="1">
    <location>
        <begin position="36"/>
        <end position="51"/>
    </location>
</feature>
<organism evidence="2 3">
    <name type="scientific">Linnemannia hyalina</name>
    <dbReference type="NCBI Taxonomy" id="64524"/>
    <lineage>
        <taxon>Eukaryota</taxon>
        <taxon>Fungi</taxon>
        <taxon>Fungi incertae sedis</taxon>
        <taxon>Mucoromycota</taxon>
        <taxon>Mortierellomycotina</taxon>
        <taxon>Mortierellomycetes</taxon>
        <taxon>Mortierellales</taxon>
        <taxon>Mortierellaceae</taxon>
        <taxon>Linnemannia</taxon>
    </lineage>
</organism>
<dbReference type="GO" id="GO:1990112">
    <property type="term" value="C:RQC complex"/>
    <property type="evidence" value="ECO:0007669"/>
    <property type="project" value="TreeGrafter"/>
</dbReference>
<dbReference type="AlphaFoldDB" id="A0A9P8BVM6"/>
<dbReference type="Pfam" id="PF04910">
    <property type="entry name" value="Tcf25"/>
    <property type="match status" value="1"/>
</dbReference>
<proteinExistence type="predicted"/>
<dbReference type="Proteomes" id="UP000707451">
    <property type="component" value="Unassembled WGS sequence"/>
</dbReference>
<feature type="compositionally biased region" description="Basic residues" evidence="1">
    <location>
        <begin position="91"/>
        <end position="102"/>
    </location>
</feature>
<comment type="caution">
    <text evidence="2">The sequence shown here is derived from an EMBL/GenBank/DDBJ whole genome shotgun (WGS) entry which is preliminary data.</text>
</comment>
<dbReference type="GO" id="GO:1990116">
    <property type="term" value="P:ribosome-associated ubiquitin-dependent protein catabolic process"/>
    <property type="evidence" value="ECO:0007669"/>
    <property type="project" value="TreeGrafter"/>
</dbReference>
<dbReference type="OrthoDB" id="205993at2759"/>
<feature type="compositionally biased region" description="Acidic residues" evidence="1">
    <location>
        <begin position="835"/>
        <end position="867"/>
    </location>
</feature>
<dbReference type="GO" id="GO:0072344">
    <property type="term" value="P:rescue of stalled ribosome"/>
    <property type="evidence" value="ECO:0007669"/>
    <property type="project" value="TreeGrafter"/>
</dbReference>
<dbReference type="PANTHER" id="PTHR22684">
    <property type="entry name" value="NULP1-RELATED"/>
    <property type="match status" value="1"/>
</dbReference>